<dbReference type="RefSeq" id="YP_009211457.1">
    <property type="nucleotide sequence ID" value="NC_028940.1"/>
</dbReference>
<gene>
    <name evidence="1" type="ORF">PM2_036</name>
</gene>
<dbReference type="KEGG" id="vg:26637929"/>
<sequence length="46" mass="5318">MEEVECVVCLCSVPENEAVFDYMDNATCTDCDREQAEYELYLGEEE</sequence>
<evidence type="ECO:0000313" key="1">
    <source>
        <dbReference type="EMBL" id="AHY24998.1"/>
    </source>
</evidence>
<reference evidence="1 2" key="1">
    <citation type="journal article" date="2015" name="Plant Pathol. J.">
        <title>Isolation and Genomic Characterization of the T4-Like Bacteriophage PM2 Infecting Pectobacterium carotovorum subsp. carotovorum.</title>
        <authorList>
            <person name="Lim J.A."/>
            <person name="Lee D.H."/>
            <person name="Heu S."/>
        </authorList>
    </citation>
    <scope>NUCLEOTIDE SEQUENCE [LARGE SCALE GENOMIC DNA]</scope>
</reference>
<evidence type="ECO:0000313" key="2">
    <source>
        <dbReference type="Proteomes" id="UP000030739"/>
    </source>
</evidence>
<organism evidence="1 2">
    <name type="scientific">Pectobacterium bacteriophage PM2</name>
    <dbReference type="NCBI Taxonomy" id="1429794"/>
    <lineage>
        <taxon>Viruses</taxon>
        <taxon>Duplodnaviria</taxon>
        <taxon>Heunggongvirae</taxon>
        <taxon>Uroviricota</taxon>
        <taxon>Caudoviricetes</taxon>
        <taxon>Pantevenvirales</taxon>
        <taxon>Straboviridae</taxon>
        <taxon>Tevenvirinae</taxon>
        <taxon>Mosugukvirus</taxon>
        <taxon>Mosugukvirus pm2</taxon>
    </lineage>
</organism>
<dbReference type="Proteomes" id="UP000030739">
    <property type="component" value="Segment"/>
</dbReference>
<accession>A0A0A0Q0H5</accession>
<proteinExistence type="predicted"/>
<protein>
    <submittedName>
        <fullName evidence="1">Uncharacterized protein</fullName>
    </submittedName>
</protein>
<dbReference type="GeneID" id="26637929"/>
<name>A0A0A0Q0H5_9CAUD</name>
<dbReference type="EMBL" id="KF835987">
    <property type="protein sequence ID" value="AHY24998.1"/>
    <property type="molecule type" value="Genomic_DNA"/>
</dbReference>
<keyword evidence="2" id="KW-1185">Reference proteome</keyword>